<keyword evidence="4 7" id="KW-0520">NAD</keyword>
<dbReference type="InterPro" id="IPR007886">
    <property type="entry name" value="AlaDH/PNT_N"/>
</dbReference>
<evidence type="ECO:0000256" key="9">
    <source>
        <dbReference type="PIRSR" id="PIRSR000183-2"/>
    </source>
</evidence>
<dbReference type="InterPro" id="IPR008141">
    <property type="entry name" value="Ala_DH"/>
</dbReference>
<feature type="binding site" evidence="10">
    <location>
        <begin position="175"/>
        <end position="176"/>
    </location>
    <ligand>
        <name>NAD(+)</name>
        <dbReference type="ChEBI" id="CHEBI:57540"/>
    </ligand>
</feature>
<feature type="active site" description="Proton donor/acceptor" evidence="8">
    <location>
        <position position="268"/>
    </location>
</feature>
<dbReference type="GO" id="GO:0000166">
    <property type="term" value="F:nucleotide binding"/>
    <property type="evidence" value="ECO:0007669"/>
    <property type="project" value="UniProtKB-KW"/>
</dbReference>
<dbReference type="PIRSF" id="PIRSF000183">
    <property type="entry name" value="Alanine_dh"/>
    <property type="match status" value="1"/>
</dbReference>
<dbReference type="PANTHER" id="PTHR42795">
    <property type="entry name" value="ALANINE DEHYDROGENASE"/>
    <property type="match status" value="1"/>
</dbReference>
<dbReference type="SUPFAM" id="SSF51735">
    <property type="entry name" value="NAD(P)-binding Rossmann-fold domains"/>
    <property type="match status" value="1"/>
</dbReference>
<dbReference type="EMBL" id="AZCT01000010">
    <property type="protein sequence ID" value="KRK12170.1"/>
    <property type="molecule type" value="Genomic_DNA"/>
</dbReference>
<reference evidence="13 14" key="1">
    <citation type="journal article" date="2015" name="Genome Announc.">
        <title>Expanding the biotechnology potential of lactobacilli through comparative genomics of 213 strains and associated genera.</title>
        <authorList>
            <person name="Sun Z."/>
            <person name="Harris H.M."/>
            <person name="McCann A."/>
            <person name="Guo C."/>
            <person name="Argimon S."/>
            <person name="Zhang W."/>
            <person name="Yang X."/>
            <person name="Jeffery I.B."/>
            <person name="Cooney J.C."/>
            <person name="Kagawa T.F."/>
            <person name="Liu W."/>
            <person name="Song Y."/>
            <person name="Salvetti E."/>
            <person name="Wrobel A."/>
            <person name="Rasinkangas P."/>
            <person name="Parkhill J."/>
            <person name="Rea M.C."/>
            <person name="O'Sullivan O."/>
            <person name="Ritari J."/>
            <person name="Douillard F.P."/>
            <person name="Paul Ross R."/>
            <person name="Yang R."/>
            <person name="Briner A.E."/>
            <person name="Felis G.E."/>
            <person name="de Vos W.M."/>
            <person name="Barrangou R."/>
            <person name="Klaenhammer T.R."/>
            <person name="Caufield P.W."/>
            <person name="Cui Y."/>
            <person name="Zhang H."/>
            <person name="O'Toole P.W."/>
        </authorList>
    </citation>
    <scope>NUCLEOTIDE SEQUENCE [LARGE SCALE GENOMIC DNA]</scope>
    <source>
        <strain evidence="13 14">DSM 20178</strain>
    </source>
</reference>
<feature type="binding site" evidence="10">
    <location>
        <position position="218"/>
    </location>
    <ligand>
        <name>NAD(+)</name>
        <dbReference type="ChEBI" id="CHEBI:57540"/>
    </ligand>
</feature>
<evidence type="ECO:0000313" key="14">
    <source>
        <dbReference type="Proteomes" id="UP000051984"/>
    </source>
</evidence>
<dbReference type="GO" id="GO:0000286">
    <property type="term" value="F:alanine dehydrogenase activity"/>
    <property type="evidence" value="ECO:0007669"/>
    <property type="project" value="UniProtKB-UniRule"/>
</dbReference>
<dbReference type="GO" id="GO:0042853">
    <property type="term" value="P:L-alanine catabolic process"/>
    <property type="evidence" value="ECO:0007669"/>
    <property type="project" value="InterPro"/>
</dbReference>
<evidence type="ECO:0000256" key="2">
    <source>
        <dbReference type="ARBA" id="ARBA00005689"/>
    </source>
</evidence>
<dbReference type="FunFam" id="3.40.50.720:FF:000433">
    <property type="entry name" value="Alanine dehydrogenase 1"/>
    <property type="match status" value="1"/>
</dbReference>
<evidence type="ECO:0000256" key="7">
    <source>
        <dbReference type="PIRNR" id="PIRNR000183"/>
    </source>
</evidence>
<comment type="function">
    <text evidence="6">May play a role in cell wall synthesis as L-alanine is an important constituent of the peptidoglycan layer.</text>
</comment>
<feature type="binding site" evidence="10">
    <location>
        <position position="200"/>
    </location>
    <ligand>
        <name>NAD(+)</name>
        <dbReference type="ChEBI" id="CHEBI:57540"/>
    </ligand>
</feature>
<dbReference type="Pfam" id="PF01262">
    <property type="entry name" value="AlaDh_PNT_C"/>
    <property type="match status" value="1"/>
</dbReference>
<comment type="caution">
    <text evidence="13">The sequence shown here is derived from an EMBL/GenBank/DDBJ whole genome shotgun (WGS) entry which is preliminary data.</text>
</comment>
<evidence type="ECO:0000256" key="5">
    <source>
        <dbReference type="ARBA" id="ARBA00049277"/>
    </source>
</evidence>
<protein>
    <recommendedName>
        <fullName evidence="7">Alanine dehydrogenase</fullName>
        <ecNumber evidence="7">1.4.1.1</ecNumber>
    </recommendedName>
</protein>
<dbReference type="RefSeq" id="WP_010491854.1">
    <property type="nucleotide sequence ID" value="NZ_AZCT01000010.1"/>
</dbReference>
<comment type="catalytic activity">
    <reaction evidence="5 7">
        <text>L-alanine + NAD(+) + H2O = pyruvate + NH4(+) + NADH + H(+)</text>
        <dbReference type="Rhea" id="RHEA:18405"/>
        <dbReference type="ChEBI" id="CHEBI:15361"/>
        <dbReference type="ChEBI" id="CHEBI:15377"/>
        <dbReference type="ChEBI" id="CHEBI:15378"/>
        <dbReference type="ChEBI" id="CHEBI:28938"/>
        <dbReference type="ChEBI" id="CHEBI:57540"/>
        <dbReference type="ChEBI" id="CHEBI:57945"/>
        <dbReference type="ChEBI" id="CHEBI:57972"/>
        <dbReference type="EC" id="1.4.1.1"/>
    </reaction>
</comment>
<dbReference type="Proteomes" id="UP000051984">
    <property type="component" value="Unassembled WGS sequence"/>
</dbReference>
<dbReference type="GO" id="GO:0005886">
    <property type="term" value="C:plasma membrane"/>
    <property type="evidence" value="ECO:0007669"/>
    <property type="project" value="TreeGrafter"/>
</dbReference>
<feature type="binding site" evidence="10">
    <location>
        <begin position="237"/>
        <end position="238"/>
    </location>
    <ligand>
        <name>NAD(+)</name>
        <dbReference type="ChEBI" id="CHEBI:57540"/>
    </ligand>
</feature>
<dbReference type="SMART" id="SM01003">
    <property type="entry name" value="AlaDh_PNT_N"/>
    <property type="match status" value="1"/>
</dbReference>
<evidence type="ECO:0000256" key="10">
    <source>
        <dbReference type="PIRSR" id="PIRSR000183-3"/>
    </source>
</evidence>
<evidence type="ECO:0000256" key="6">
    <source>
        <dbReference type="ARBA" id="ARBA00056662"/>
    </source>
</evidence>
<dbReference type="PANTHER" id="PTHR42795:SF1">
    <property type="entry name" value="ALANINE DEHYDROGENASE"/>
    <property type="match status" value="1"/>
</dbReference>
<organism evidence="13 14">
    <name type="scientific">Lacticaseibacillus zeae DSM 20178 = KCTC 3804</name>
    <dbReference type="NCBI Taxonomy" id="1423816"/>
    <lineage>
        <taxon>Bacteria</taxon>
        <taxon>Bacillati</taxon>
        <taxon>Bacillota</taxon>
        <taxon>Bacilli</taxon>
        <taxon>Lactobacillales</taxon>
        <taxon>Lactobacillaceae</taxon>
        <taxon>Lacticaseibacillus</taxon>
    </lineage>
</organism>
<dbReference type="Gene3D" id="3.40.50.720">
    <property type="entry name" value="NAD(P)-binding Rossmann-like Domain"/>
    <property type="match status" value="2"/>
</dbReference>
<feature type="binding site" evidence="9">
    <location>
        <position position="73"/>
    </location>
    <ligand>
        <name>substrate</name>
    </ligand>
</feature>
<proteinExistence type="inferred from homology"/>
<dbReference type="InterPro" id="IPR007698">
    <property type="entry name" value="AlaDH/PNT_NAD(H)-bd"/>
</dbReference>
<gene>
    <name evidence="13" type="ORF">FD51_GL000583</name>
</gene>
<dbReference type="EC" id="1.4.1.1" evidence="7"/>
<dbReference type="InterPro" id="IPR036291">
    <property type="entry name" value="NAD(P)-bd_dom_sf"/>
</dbReference>
<dbReference type="SMART" id="SM01002">
    <property type="entry name" value="AlaDh_PNT_C"/>
    <property type="match status" value="1"/>
</dbReference>
<dbReference type="NCBIfam" id="TIGR00518">
    <property type="entry name" value="alaDH"/>
    <property type="match status" value="1"/>
</dbReference>
<evidence type="ECO:0000256" key="4">
    <source>
        <dbReference type="ARBA" id="ARBA00023027"/>
    </source>
</evidence>
<comment type="similarity">
    <text evidence="2 7">Belongs to the AlaDH/PNT family.</text>
</comment>
<evidence type="ECO:0000259" key="11">
    <source>
        <dbReference type="SMART" id="SM01002"/>
    </source>
</evidence>
<feature type="active site" description="Proton donor/acceptor" evidence="8">
    <location>
        <position position="94"/>
    </location>
</feature>
<dbReference type="SUPFAM" id="SSF52283">
    <property type="entry name" value="Formate/glycerate dehydrogenase catalytic domain-like"/>
    <property type="match status" value="1"/>
</dbReference>
<name>A0A0R1EYU3_LACZE</name>
<feature type="domain" description="Alanine dehydrogenase/pyridine nucleotide transhydrogenase N-terminal" evidence="12">
    <location>
        <begin position="4"/>
        <end position="134"/>
    </location>
</feature>
<evidence type="ECO:0000259" key="12">
    <source>
        <dbReference type="SMART" id="SM01003"/>
    </source>
</evidence>
<feature type="binding site" evidence="10">
    <location>
        <position position="131"/>
    </location>
    <ligand>
        <name>NAD(+)</name>
        <dbReference type="ChEBI" id="CHEBI:57540"/>
    </ligand>
</feature>
<comment type="pathway">
    <text evidence="1">Amino-acid degradation; L-alanine degradation via dehydrogenase pathway; NH(3) and pyruvate from L-alanine: step 1/1.</text>
</comment>
<sequence>MRVGVVKEQKAGEGRVAVTPANVKKLTAAGAEVWVEHAAGIGAGFADADYEAAGGKLVSHAASWDADLVVKVKEPDAEEYQYFKSGQVIWGFQHLASAPETVHAMQAAGVTAIGGETIVKNGELVLLKPMSAIAGRRSVIMGAYYLEAQHGGEGILLPGTPEVAAGTVVIFGGGTAAFNAATLALAMGCHVTIIELKPERRTWLEQKFAGQDLTVLASTPENLVAAIKTADVFISTILIPGAKPPKLVTTAMVQSMKPGSVLVDVAIDQGGTVETIDAPTTIEAPVFTKYGVIHYAVPNQPGAVPRTATLALASGNIPYLLAIATQGIDQAIATDPALASGVNLYHGKITNQSLANSLSLPFTPLTEVLVRN</sequence>
<dbReference type="AlphaFoldDB" id="A0A0R1EYU3"/>
<evidence type="ECO:0000256" key="8">
    <source>
        <dbReference type="PIRSR" id="PIRSR000183-1"/>
    </source>
</evidence>
<feature type="binding site" evidence="10">
    <location>
        <begin position="265"/>
        <end position="268"/>
    </location>
    <ligand>
        <name>NAD(+)</name>
        <dbReference type="ChEBI" id="CHEBI:57540"/>
    </ligand>
</feature>
<evidence type="ECO:0000256" key="1">
    <source>
        <dbReference type="ARBA" id="ARBA00005206"/>
    </source>
</evidence>
<keyword evidence="10" id="KW-0547">Nucleotide-binding</keyword>
<evidence type="ECO:0000256" key="3">
    <source>
        <dbReference type="ARBA" id="ARBA00023002"/>
    </source>
</evidence>
<dbReference type="eggNOG" id="COG0686">
    <property type="taxonomic scope" value="Bacteria"/>
</dbReference>
<keyword evidence="3 7" id="KW-0560">Oxidoreductase</keyword>
<accession>A0A0R1EYU3</accession>
<evidence type="ECO:0000313" key="13">
    <source>
        <dbReference type="EMBL" id="KRK12170.1"/>
    </source>
</evidence>
<dbReference type="Pfam" id="PF05222">
    <property type="entry name" value="AlaDh_PNT_N"/>
    <property type="match status" value="1"/>
</dbReference>
<feature type="domain" description="Alanine dehydrogenase/pyridine nucleotide transhydrogenase NAD(H)-binding" evidence="11">
    <location>
        <begin position="146"/>
        <end position="296"/>
    </location>
</feature>
<feature type="binding site" evidence="9">
    <location>
        <position position="15"/>
    </location>
    <ligand>
        <name>substrate</name>
    </ligand>
</feature>
<dbReference type="PATRIC" id="fig|1423816.3.peg.587"/>
<dbReference type="CDD" id="cd05305">
    <property type="entry name" value="L-AlaDH"/>
    <property type="match status" value="1"/>
</dbReference>